<dbReference type="PANTHER" id="PTHR22777">
    <property type="entry name" value="HEMOLYSIN-RELATED"/>
    <property type="match status" value="1"/>
</dbReference>
<comment type="function">
    <text evidence="7">Plays a role in the transport of magnesium and cobalt ions.</text>
</comment>
<keyword evidence="4" id="KW-0460">Magnesium</keyword>
<dbReference type="CDD" id="cd04590">
    <property type="entry name" value="CBS_pair_CorC_HlyC_assoc"/>
    <property type="match status" value="1"/>
</dbReference>
<dbReference type="InterPro" id="IPR016169">
    <property type="entry name" value="FAD-bd_PCMH_sub2"/>
</dbReference>
<evidence type="ECO:0000256" key="9">
    <source>
        <dbReference type="PROSITE-ProRule" id="PRU00703"/>
    </source>
</evidence>
<dbReference type="InterPro" id="IPR054115">
    <property type="entry name" value="CorC_N"/>
</dbReference>
<dbReference type="Pfam" id="PF21917">
    <property type="entry name" value="NMB0537_N"/>
    <property type="match status" value="1"/>
</dbReference>
<dbReference type="Pfam" id="PF00571">
    <property type="entry name" value="CBS"/>
    <property type="match status" value="2"/>
</dbReference>
<accession>A0A1B1YQX0</accession>
<keyword evidence="5 9" id="KW-0129">CBS domain</keyword>
<evidence type="ECO:0000256" key="6">
    <source>
        <dbReference type="ARBA" id="ARBA00023285"/>
    </source>
</evidence>
<evidence type="ECO:0000313" key="12">
    <source>
        <dbReference type="Proteomes" id="UP000092952"/>
    </source>
</evidence>
<dbReference type="AlphaFoldDB" id="A0A1B1YQX0"/>
<dbReference type="RefSeq" id="WP_068802681.1">
    <property type="nucleotide sequence ID" value="NZ_CP014671.1"/>
</dbReference>
<keyword evidence="12" id="KW-1185">Reference proteome</keyword>
<evidence type="ECO:0000256" key="8">
    <source>
        <dbReference type="ARBA" id="ARBA00040729"/>
    </source>
</evidence>
<sequence>MSNDTHHGLLQRISHALFGEPIDRDWLMRHLKDAEAAAVLDAGTLRMIEGVLTIGERQVRDIMVPRSQLVVMSRDDDLAALVRVVEANGHSRYPVIGDDRDEVVGIVLAKDLLAYLEPGKDVQFTLRDVLRPAVFVPESKRLNVLLREFRQTRNHMAIVVDEYGGVAGLVTIEDVLEQIVGEIEDEYDIDEDETDIQPADDGSALVHGLTPIEDFNAHFGVSFSDEEFDTVGGLLAQQFGHLPEVGERIDYQGFEFEVTAADGRRIEQLRVRRAAVVAAEPDDG</sequence>
<dbReference type="SMART" id="SM00116">
    <property type="entry name" value="CBS"/>
    <property type="match status" value="2"/>
</dbReference>
<dbReference type="Gene3D" id="3.10.580.10">
    <property type="entry name" value="CBS-domain"/>
    <property type="match status" value="1"/>
</dbReference>
<keyword evidence="2" id="KW-0813">Transport</keyword>
<reference evidence="12" key="1">
    <citation type="submission" date="2016-03" db="EMBL/GenBank/DDBJ databases">
        <title>Complete genome sequence of Solimmundus cernigliae, representing a novel lineage of polycyclic aromatic hydrocarbon degraders within the Gammaproteobacteria.</title>
        <authorList>
            <person name="Singleton D.R."/>
            <person name="Dickey A.N."/>
            <person name="Scholl E.H."/>
            <person name="Wright F.A."/>
            <person name="Aitken M.D."/>
        </authorList>
    </citation>
    <scope>NUCLEOTIDE SEQUENCE [LARGE SCALE GENOMIC DNA]</scope>
    <source>
        <strain evidence="12">TR3.2</strain>
    </source>
</reference>
<dbReference type="FunCoup" id="A0A1B1YQX0">
    <property type="interactions" value="117"/>
</dbReference>
<dbReference type="FunFam" id="3.10.580.10:FF:000002">
    <property type="entry name" value="Magnesium/cobalt efflux protein CorC"/>
    <property type="match status" value="1"/>
</dbReference>
<dbReference type="InterPro" id="IPR036318">
    <property type="entry name" value="FAD-bd_PCMH-like_sf"/>
</dbReference>
<dbReference type="PROSITE" id="PS51371">
    <property type="entry name" value="CBS"/>
    <property type="match status" value="2"/>
</dbReference>
<dbReference type="OrthoDB" id="9797674at2"/>
<dbReference type="Proteomes" id="UP000092952">
    <property type="component" value="Chromosome"/>
</dbReference>
<dbReference type="InParanoid" id="A0A1B1YQX0"/>
<dbReference type="SMART" id="SM01091">
    <property type="entry name" value="CorC_HlyC"/>
    <property type="match status" value="1"/>
</dbReference>
<feature type="domain" description="CBS" evidence="10">
    <location>
        <begin position="63"/>
        <end position="122"/>
    </location>
</feature>
<organism evidence="11 12">
    <name type="scientific">Immundisolibacter cernigliae</name>
    <dbReference type="NCBI Taxonomy" id="1810504"/>
    <lineage>
        <taxon>Bacteria</taxon>
        <taxon>Pseudomonadati</taxon>
        <taxon>Pseudomonadota</taxon>
        <taxon>Gammaproteobacteria</taxon>
        <taxon>Immundisolibacterales</taxon>
        <taxon>Immundisolibacteraceae</taxon>
        <taxon>Immundisolibacter</taxon>
    </lineage>
</organism>
<dbReference type="Gene3D" id="3.30.465.10">
    <property type="match status" value="1"/>
</dbReference>
<name>A0A1B1YQX0_9GAMM</name>
<evidence type="ECO:0000256" key="7">
    <source>
        <dbReference type="ARBA" id="ARBA00037273"/>
    </source>
</evidence>
<dbReference type="GO" id="GO:0005886">
    <property type="term" value="C:plasma membrane"/>
    <property type="evidence" value="ECO:0007669"/>
    <property type="project" value="TreeGrafter"/>
</dbReference>
<comment type="similarity">
    <text evidence="1">Belongs to the UPF0053 family.</text>
</comment>
<dbReference type="InterPro" id="IPR000644">
    <property type="entry name" value="CBS_dom"/>
</dbReference>
<evidence type="ECO:0000259" key="10">
    <source>
        <dbReference type="PROSITE" id="PS51371"/>
    </source>
</evidence>
<feature type="domain" description="CBS" evidence="10">
    <location>
        <begin position="129"/>
        <end position="186"/>
    </location>
</feature>
<dbReference type="SUPFAM" id="SSF54631">
    <property type="entry name" value="CBS-domain pair"/>
    <property type="match status" value="1"/>
</dbReference>
<dbReference type="STRING" id="1810504.PG2T_02530"/>
<dbReference type="EMBL" id="CP014671">
    <property type="protein sequence ID" value="ANX03174.1"/>
    <property type="molecule type" value="Genomic_DNA"/>
</dbReference>
<keyword evidence="3" id="KW-0677">Repeat</keyword>
<dbReference type="InterPro" id="IPR046342">
    <property type="entry name" value="CBS_dom_sf"/>
</dbReference>
<proteinExistence type="inferred from homology"/>
<dbReference type="FunFam" id="3.30.465.10:FF:000023">
    <property type="entry name" value="Magnesium and cobalt transporter"/>
    <property type="match status" value="1"/>
</dbReference>
<protein>
    <recommendedName>
        <fullName evidence="8">Magnesium and cobalt efflux protein CorC</fullName>
    </recommendedName>
</protein>
<evidence type="ECO:0000256" key="4">
    <source>
        <dbReference type="ARBA" id="ARBA00022842"/>
    </source>
</evidence>
<evidence type="ECO:0000256" key="3">
    <source>
        <dbReference type="ARBA" id="ARBA00022737"/>
    </source>
</evidence>
<dbReference type="GO" id="GO:0050660">
    <property type="term" value="F:flavin adenine dinucleotide binding"/>
    <property type="evidence" value="ECO:0007669"/>
    <property type="project" value="InterPro"/>
</dbReference>
<evidence type="ECO:0000313" key="11">
    <source>
        <dbReference type="EMBL" id="ANX03174.1"/>
    </source>
</evidence>
<evidence type="ECO:0000256" key="1">
    <source>
        <dbReference type="ARBA" id="ARBA00006337"/>
    </source>
</evidence>
<dbReference type="SUPFAM" id="SSF56176">
    <property type="entry name" value="FAD-binding/transporter-associated domain-like"/>
    <property type="match status" value="1"/>
</dbReference>
<keyword evidence="6" id="KW-0170">Cobalt</keyword>
<dbReference type="InterPro" id="IPR005170">
    <property type="entry name" value="Transptr-assoc_dom"/>
</dbReference>
<dbReference type="Pfam" id="PF03471">
    <property type="entry name" value="CorC_HlyC"/>
    <property type="match status" value="1"/>
</dbReference>
<gene>
    <name evidence="11" type="ORF">PG2T_02530</name>
</gene>
<evidence type="ECO:0000256" key="5">
    <source>
        <dbReference type="ARBA" id="ARBA00023122"/>
    </source>
</evidence>
<dbReference type="InterPro" id="IPR044751">
    <property type="entry name" value="Ion_transp-like_CBS"/>
</dbReference>
<dbReference type="KEGG" id="gbi:PG2T_02530"/>
<evidence type="ECO:0000256" key="2">
    <source>
        <dbReference type="ARBA" id="ARBA00022448"/>
    </source>
</evidence>
<dbReference type="PANTHER" id="PTHR22777:SF27">
    <property type="entry name" value="MAGNESIUM AND COBALT EFFLUX PROTEIN CORC"/>
    <property type="match status" value="1"/>
</dbReference>